<gene>
    <name evidence="2" type="ORF">HDA33_001230</name>
</gene>
<accession>A0A4Y8ZJR9</accession>
<keyword evidence="1" id="KW-0812">Transmembrane</keyword>
<reference evidence="2 3" key="1">
    <citation type="submission" date="2020-08" db="EMBL/GenBank/DDBJ databases">
        <title>Sequencing the genomes of 1000 actinobacteria strains.</title>
        <authorList>
            <person name="Klenk H.-P."/>
        </authorList>
    </citation>
    <scope>NUCLEOTIDE SEQUENCE [LARGE SCALE GENOMIC DNA]</scope>
    <source>
        <strain evidence="2 3">DSM 17945</strain>
    </source>
</reference>
<dbReference type="EMBL" id="JACHMW010000001">
    <property type="protein sequence ID" value="MBB5848666.1"/>
    <property type="molecule type" value="Genomic_DNA"/>
</dbReference>
<feature type="transmembrane region" description="Helical" evidence="1">
    <location>
        <begin position="97"/>
        <end position="119"/>
    </location>
</feature>
<dbReference type="RefSeq" id="WP_184171904.1">
    <property type="nucleotide sequence ID" value="NZ_BAABAG010000007.1"/>
</dbReference>
<feature type="transmembrane region" description="Helical" evidence="1">
    <location>
        <begin position="15"/>
        <end position="36"/>
    </location>
</feature>
<keyword evidence="1" id="KW-0472">Membrane</keyword>
<evidence type="ECO:0000313" key="2">
    <source>
        <dbReference type="EMBL" id="MBB5848666.1"/>
    </source>
</evidence>
<sequence>MLYFLDARASEFDTIASALGLYSAGLLGVFSILTSWRSRITKRRPKYKKIEDRWARVIDRAVLLSLRGSALSFSLMLFGVIAPAVKRQIGELFPIEVYSFLARSTSAVSIAGVILLGLISLQIVRDIAAVYEWNNVVESEEAIVEGQKKKLGGARKDTA</sequence>
<comment type="caution">
    <text evidence="2">The sequence shown here is derived from an EMBL/GenBank/DDBJ whole genome shotgun (WGS) entry which is preliminary data.</text>
</comment>
<keyword evidence="3" id="KW-1185">Reference proteome</keyword>
<feature type="transmembrane region" description="Helical" evidence="1">
    <location>
        <begin position="57"/>
        <end position="85"/>
    </location>
</feature>
<evidence type="ECO:0000256" key="1">
    <source>
        <dbReference type="SAM" id="Phobius"/>
    </source>
</evidence>
<keyword evidence="1" id="KW-1133">Transmembrane helix</keyword>
<organism evidence="2 3">
    <name type="scientific">Micrococcus endophyticus</name>
    <dbReference type="NCBI Taxonomy" id="455343"/>
    <lineage>
        <taxon>Bacteria</taxon>
        <taxon>Bacillati</taxon>
        <taxon>Actinomycetota</taxon>
        <taxon>Actinomycetes</taxon>
        <taxon>Micrococcales</taxon>
        <taxon>Micrococcaceae</taxon>
        <taxon>Micrococcus</taxon>
    </lineage>
</organism>
<dbReference type="AlphaFoldDB" id="A0A4Y8ZJR9"/>
<dbReference type="Proteomes" id="UP000567246">
    <property type="component" value="Unassembled WGS sequence"/>
</dbReference>
<protein>
    <submittedName>
        <fullName evidence="2">Uncharacterized protein</fullName>
    </submittedName>
</protein>
<evidence type="ECO:0000313" key="3">
    <source>
        <dbReference type="Proteomes" id="UP000567246"/>
    </source>
</evidence>
<proteinExistence type="predicted"/>
<name>A0A4Y8ZJR9_9MICC</name>